<protein>
    <submittedName>
        <fullName evidence="2">Uncharacterized protein</fullName>
    </submittedName>
</protein>
<dbReference type="Proteomes" id="UP000499080">
    <property type="component" value="Unassembled WGS sequence"/>
</dbReference>
<evidence type="ECO:0000313" key="2">
    <source>
        <dbReference type="EMBL" id="GBN52517.1"/>
    </source>
</evidence>
<evidence type="ECO:0000256" key="1">
    <source>
        <dbReference type="SAM" id="MobiDB-lite"/>
    </source>
</evidence>
<evidence type="ECO:0000313" key="3">
    <source>
        <dbReference type="Proteomes" id="UP000499080"/>
    </source>
</evidence>
<dbReference type="AlphaFoldDB" id="A0A4Y2PQK9"/>
<dbReference type="OrthoDB" id="6627400at2759"/>
<reference evidence="2 3" key="1">
    <citation type="journal article" date="2019" name="Sci. Rep.">
        <title>Orb-weaving spider Araneus ventricosus genome elucidates the spidroin gene catalogue.</title>
        <authorList>
            <person name="Kono N."/>
            <person name="Nakamura H."/>
            <person name="Ohtoshi R."/>
            <person name="Moran D.A.P."/>
            <person name="Shinohara A."/>
            <person name="Yoshida Y."/>
            <person name="Fujiwara M."/>
            <person name="Mori M."/>
            <person name="Tomita M."/>
            <person name="Arakawa K."/>
        </authorList>
    </citation>
    <scope>NUCLEOTIDE SEQUENCE [LARGE SCALE GENOMIC DNA]</scope>
</reference>
<gene>
    <name evidence="2" type="ORF">AVEN_45004_1</name>
</gene>
<accession>A0A4Y2PQK9</accession>
<feature type="region of interest" description="Disordered" evidence="1">
    <location>
        <begin position="147"/>
        <end position="167"/>
    </location>
</feature>
<keyword evidence="3" id="KW-1185">Reference proteome</keyword>
<name>A0A4Y2PQK9_ARAVE</name>
<proteinExistence type="predicted"/>
<dbReference type="EMBL" id="BGPR01011691">
    <property type="protein sequence ID" value="GBN52517.1"/>
    <property type="molecule type" value="Genomic_DNA"/>
</dbReference>
<comment type="caution">
    <text evidence="2">The sequence shown here is derived from an EMBL/GenBank/DDBJ whole genome shotgun (WGS) entry which is preliminary data.</text>
</comment>
<sequence>MTSANAEECSKPKDCSHTGCVANIGECPPGQILLKPVRCCYECVDKEGVSLIPAPWNRQDIIISTGHGPFPSYFKPFHIKDFDCCGYGEVAYPLHYATSCPFTTCFHLTKPTQDLETVWWDKVIKNKLSRIKIRNLVKFLLDNESSLSPDPDSEQFLNHHPSSTRLP</sequence>
<organism evidence="2 3">
    <name type="scientific">Araneus ventricosus</name>
    <name type="common">Orbweaver spider</name>
    <name type="synonym">Epeira ventricosa</name>
    <dbReference type="NCBI Taxonomy" id="182803"/>
    <lineage>
        <taxon>Eukaryota</taxon>
        <taxon>Metazoa</taxon>
        <taxon>Ecdysozoa</taxon>
        <taxon>Arthropoda</taxon>
        <taxon>Chelicerata</taxon>
        <taxon>Arachnida</taxon>
        <taxon>Araneae</taxon>
        <taxon>Araneomorphae</taxon>
        <taxon>Entelegynae</taxon>
        <taxon>Araneoidea</taxon>
        <taxon>Araneidae</taxon>
        <taxon>Araneus</taxon>
    </lineage>
</organism>